<name>A0A0G1S0F9_9BACT</name>
<keyword evidence="2" id="KW-0378">Hydrolase</keyword>
<dbReference type="SUPFAM" id="SSF55031">
    <property type="entry name" value="Bacterial exopeptidase dimerisation domain"/>
    <property type="match status" value="1"/>
</dbReference>
<dbReference type="Gene3D" id="3.40.630.10">
    <property type="entry name" value="Zn peptidases"/>
    <property type="match status" value="1"/>
</dbReference>
<comment type="caution">
    <text evidence="4">The sequence shown here is derived from an EMBL/GenBank/DDBJ whole genome shotgun (WGS) entry which is preliminary data.</text>
</comment>
<dbReference type="SUPFAM" id="SSF53187">
    <property type="entry name" value="Zn-dependent exopeptidases"/>
    <property type="match status" value="1"/>
</dbReference>
<gene>
    <name evidence="4" type="ORF">UX86_C0042G0002</name>
</gene>
<dbReference type="PANTHER" id="PTHR43808">
    <property type="entry name" value="ACETYLORNITHINE DEACETYLASE"/>
    <property type="match status" value="1"/>
</dbReference>
<feature type="domain" description="Peptidase M20 dimerisation" evidence="3">
    <location>
        <begin position="161"/>
        <end position="258"/>
    </location>
</feature>
<dbReference type="InterPro" id="IPR011650">
    <property type="entry name" value="Peptidase_M20_dimer"/>
</dbReference>
<reference evidence="4 5" key="1">
    <citation type="journal article" date="2015" name="Nature">
        <title>rRNA introns, odd ribosomes, and small enigmatic genomes across a large radiation of phyla.</title>
        <authorList>
            <person name="Brown C.T."/>
            <person name="Hug L.A."/>
            <person name="Thomas B.C."/>
            <person name="Sharon I."/>
            <person name="Castelle C.J."/>
            <person name="Singh A."/>
            <person name="Wilkins M.J."/>
            <person name="Williams K.H."/>
            <person name="Banfield J.F."/>
        </authorList>
    </citation>
    <scope>NUCLEOTIDE SEQUENCE [LARGE SCALE GENOMIC DNA]</scope>
</reference>
<dbReference type="PATRIC" id="fig|1618364.3.peg.1002"/>
<dbReference type="Proteomes" id="UP000034502">
    <property type="component" value="Unassembled WGS sequence"/>
</dbReference>
<dbReference type="InterPro" id="IPR036264">
    <property type="entry name" value="Bact_exopeptidase_dim_dom"/>
</dbReference>
<evidence type="ECO:0000256" key="1">
    <source>
        <dbReference type="ARBA" id="ARBA00022723"/>
    </source>
</evidence>
<evidence type="ECO:0000256" key="2">
    <source>
        <dbReference type="ARBA" id="ARBA00022801"/>
    </source>
</evidence>
<organism evidence="4 5">
    <name type="scientific">Candidatus Amesbacteria bacterium GW2011_GWC1_47_15</name>
    <dbReference type="NCBI Taxonomy" id="1618364"/>
    <lineage>
        <taxon>Bacteria</taxon>
        <taxon>Candidatus Amesiibacteriota</taxon>
    </lineage>
</organism>
<dbReference type="GO" id="GO:0046872">
    <property type="term" value="F:metal ion binding"/>
    <property type="evidence" value="ECO:0007669"/>
    <property type="project" value="UniProtKB-KW"/>
</dbReference>
<dbReference type="Pfam" id="PF01546">
    <property type="entry name" value="Peptidase_M20"/>
    <property type="match status" value="1"/>
</dbReference>
<keyword evidence="1" id="KW-0479">Metal-binding</keyword>
<dbReference type="InterPro" id="IPR002933">
    <property type="entry name" value="Peptidase_M20"/>
</dbReference>
<evidence type="ECO:0000313" key="5">
    <source>
        <dbReference type="Proteomes" id="UP000034502"/>
    </source>
</evidence>
<dbReference type="GO" id="GO:0008777">
    <property type="term" value="F:acetylornithine deacetylase activity"/>
    <property type="evidence" value="ECO:0007669"/>
    <property type="project" value="TreeGrafter"/>
</dbReference>
<protein>
    <recommendedName>
        <fullName evidence="3">Peptidase M20 dimerisation domain-containing protein</fullName>
    </recommendedName>
</protein>
<proteinExistence type="predicted"/>
<dbReference type="InterPro" id="IPR050072">
    <property type="entry name" value="Peptidase_M20A"/>
</dbReference>
<accession>A0A0G1S0F9</accession>
<dbReference type="STRING" id="1618364.UX86_C0042G0002"/>
<dbReference type="Gene3D" id="3.30.70.360">
    <property type="match status" value="1"/>
</dbReference>
<dbReference type="AlphaFoldDB" id="A0A0G1S0F9"/>
<evidence type="ECO:0000313" key="4">
    <source>
        <dbReference type="EMBL" id="KKU62831.1"/>
    </source>
</evidence>
<dbReference type="PANTHER" id="PTHR43808:SF31">
    <property type="entry name" value="N-ACETYL-L-CITRULLINE DEACETYLASE"/>
    <property type="match status" value="1"/>
</dbReference>
<dbReference type="GO" id="GO:0006526">
    <property type="term" value="P:L-arginine biosynthetic process"/>
    <property type="evidence" value="ECO:0007669"/>
    <property type="project" value="TreeGrafter"/>
</dbReference>
<sequence>MSATVDTLQTLISMKTVTSDKQANYEALMWCQNYLNNKNVLSKLEIINDQPLLWWGCKPEKAEIMINSHIDVVPGSDAIFTPKITGDRLFGRGSLDTKSSIASYLDLPETTIKSALDKKIIFVLVSDEEIGGPSTKAFLPYLTKLKFSVFGEPTDMRIVNEAKGIIQVKVNANGVSAHGSRPWLGKNAIERVNEGLTSFLKGNSTPRQETKATTFNFSMISGGTAINQVPSTCELLIDVRFNPKDNPNIILREIKGHFKLCEVMALKTESHIYTDPAHPLNKKLSKALKSNGVIPQFSFDHGSSDARHCTAKRIPAVIFGPTGKNLHSEKEWVDMKSVVRLGKIMEDFINSL</sequence>
<dbReference type="Pfam" id="PF07687">
    <property type="entry name" value="M20_dimer"/>
    <property type="match status" value="1"/>
</dbReference>
<dbReference type="EMBL" id="LCNU01000042">
    <property type="protein sequence ID" value="KKU62831.1"/>
    <property type="molecule type" value="Genomic_DNA"/>
</dbReference>
<evidence type="ECO:0000259" key="3">
    <source>
        <dbReference type="Pfam" id="PF07687"/>
    </source>
</evidence>